<dbReference type="OrthoDB" id="1930760at2759"/>
<keyword evidence="10" id="KW-1185">Reference proteome</keyword>
<feature type="compositionally biased region" description="Low complexity" evidence="6">
    <location>
        <begin position="537"/>
        <end position="549"/>
    </location>
</feature>
<feature type="compositionally biased region" description="Basic and acidic residues" evidence="6">
    <location>
        <begin position="446"/>
        <end position="457"/>
    </location>
</feature>
<feature type="compositionally biased region" description="Basic and acidic residues" evidence="6">
    <location>
        <begin position="927"/>
        <end position="968"/>
    </location>
</feature>
<evidence type="ECO:0000256" key="2">
    <source>
        <dbReference type="ARBA" id="ARBA00022884"/>
    </source>
</evidence>
<evidence type="ECO:0000256" key="3">
    <source>
        <dbReference type="ARBA" id="ARBA00023242"/>
    </source>
</evidence>
<dbReference type="PROSITE" id="PS50102">
    <property type="entry name" value="RRM"/>
    <property type="match status" value="1"/>
</dbReference>
<dbReference type="GO" id="GO:0005634">
    <property type="term" value="C:nucleus"/>
    <property type="evidence" value="ECO:0007669"/>
    <property type="project" value="UniProtKB-SubCell"/>
</dbReference>
<evidence type="ECO:0000313" key="9">
    <source>
        <dbReference type="EMBL" id="CRK98430.1"/>
    </source>
</evidence>
<dbReference type="SMART" id="SM00320">
    <property type="entry name" value="WD40"/>
    <property type="match status" value="2"/>
</dbReference>
<dbReference type="Gene3D" id="1.10.720.30">
    <property type="entry name" value="SAP domain"/>
    <property type="match status" value="1"/>
</dbReference>
<dbReference type="Gene3D" id="2.130.10.10">
    <property type="entry name" value="YVTN repeat-like/Quinoprotein amine dehydrogenase"/>
    <property type="match status" value="1"/>
</dbReference>
<feature type="compositionally biased region" description="Polar residues" evidence="6">
    <location>
        <begin position="656"/>
        <end position="677"/>
    </location>
</feature>
<protein>
    <submittedName>
        <fullName evidence="9">CLUMA_CG011788, isoform A</fullName>
    </submittedName>
</protein>
<dbReference type="InterPro" id="IPR001680">
    <property type="entry name" value="WD40_rpt"/>
</dbReference>
<dbReference type="GO" id="GO:0006357">
    <property type="term" value="P:regulation of transcription by RNA polymerase II"/>
    <property type="evidence" value="ECO:0007669"/>
    <property type="project" value="TreeGrafter"/>
</dbReference>
<dbReference type="InterPro" id="IPR003034">
    <property type="entry name" value="SAP_dom"/>
</dbReference>
<feature type="region of interest" description="Disordered" evidence="6">
    <location>
        <begin position="647"/>
        <end position="835"/>
    </location>
</feature>
<dbReference type="InterPro" id="IPR036361">
    <property type="entry name" value="SAP_dom_sf"/>
</dbReference>
<feature type="compositionally biased region" description="Basic and acidic residues" evidence="6">
    <location>
        <begin position="491"/>
        <end position="517"/>
    </location>
</feature>
<feature type="compositionally biased region" description="Basic and acidic residues" evidence="6">
    <location>
        <begin position="996"/>
        <end position="1006"/>
    </location>
</feature>
<feature type="compositionally biased region" description="Low complexity" evidence="6">
    <location>
        <begin position="721"/>
        <end position="733"/>
    </location>
</feature>
<dbReference type="PROSITE" id="PS50082">
    <property type="entry name" value="WD_REPEATS_2"/>
    <property type="match status" value="1"/>
</dbReference>
<evidence type="ECO:0000256" key="1">
    <source>
        <dbReference type="ARBA" id="ARBA00004123"/>
    </source>
</evidence>
<feature type="compositionally biased region" description="Basic and acidic residues" evidence="6">
    <location>
        <begin position="875"/>
        <end position="910"/>
    </location>
</feature>
<dbReference type="PROSITE" id="PS50800">
    <property type="entry name" value="SAP"/>
    <property type="match status" value="1"/>
</dbReference>
<dbReference type="Gene3D" id="3.30.70.330">
    <property type="match status" value="1"/>
</dbReference>
<feature type="compositionally biased region" description="Basic and acidic residues" evidence="6">
    <location>
        <begin position="779"/>
        <end position="811"/>
    </location>
</feature>
<dbReference type="SMART" id="SM00513">
    <property type="entry name" value="SAP"/>
    <property type="match status" value="1"/>
</dbReference>
<dbReference type="InterPro" id="IPR035979">
    <property type="entry name" value="RBD_domain_sf"/>
</dbReference>
<dbReference type="SMART" id="SM00360">
    <property type="entry name" value="RRM"/>
    <property type="match status" value="1"/>
</dbReference>
<dbReference type="PANTHER" id="PTHR15683:SF8">
    <property type="entry name" value="SCAFFOLD ATTACHMENT FACTOR B, ISOFORM B"/>
    <property type="match status" value="1"/>
</dbReference>
<dbReference type="Pfam" id="PF02037">
    <property type="entry name" value="SAP"/>
    <property type="match status" value="1"/>
</dbReference>
<keyword evidence="2 4" id="KW-0694">RNA-binding</keyword>
<dbReference type="Proteomes" id="UP000183832">
    <property type="component" value="Unassembled WGS sequence"/>
</dbReference>
<gene>
    <name evidence="9" type="ORF">CLUMA_CG011788</name>
</gene>
<dbReference type="GO" id="GO:0050684">
    <property type="term" value="P:regulation of mRNA processing"/>
    <property type="evidence" value="ECO:0007669"/>
    <property type="project" value="TreeGrafter"/>
</dbReference>
<dbReference type="InterPro" id="IPR015943">
    <property type="entry name" value="WD40/YVTN_repeat-like_dom_sf"/>
</dbReference>
<name>A0A1J1IHC4_9DIPT</name>
<dbReference type="SUPFAM" id="SSF54928">
    <property type="entry name" value="RNA-binding domain, RBD"/>
    <property type="match status" value="1"/>
</dbReference>
<evidence type="ECO:0000259" key="7">
    <source>
        <dbReference type="PROSITE" id="PS50102"/>
    </source>
</evidence>
<dbReference type="SUPFAM" id="SSF50978">
    <property type="entry name" value="WD40 repeat-like"/>
    <property type="match status" value="1"/>
</dbReference>
<dbReference type="GO" id="GO:0003723">
    <property type="term" value="F:RNA binding"/>
    <property type="evidence" value="ECO:0007669"/>
    <property type="project" value="UniProtKB-UniRule"/>
</dbReference>
<dbReference type="GO" id="GO:0043565">
    <property type="term" value="F:sequence-specific DNA binding"/>
    <property type="evidence" value="ECO:0007669"/>
    <property type="project" value="TreeGrafter"/>
</dbReference>
<dbReference type="SUPFAM" id="SSF68906">
    <property type="entry name" value="SAP domain"/>
    <property type="match status" value="1"/>
</dbReference>
<keyword evidence="5" id="KW-0853">WD repeat</keyword>
<dbReference type="Pfam" id="PF00076">
    <property type="entry name" value="RRM_1"/>
    <property type="match status" value="1"/>
</dbReference>
<feature type="domain" description="SAP" evidence="8">
    <location>
        <begin position="310"/>
        <end position="344"/>
    </location>
</feature>
<feature type="domain" description="RRM" evidence="7">
    <location>
        <begin position="573"/>
        <end position="651"/>
    </location>
</feature>
<dbReference type="AlphaFoldDB" id="A0A1J1IHC4"/>
<keyword evidence="3" id="KW-0539">Nucleus</keyword>
<evidence type="ECO:0000313" key="10">
    <source>
        <dbReference type="Proteomes" id="UP000183832"/>
    </source>
</evidence>
<feature type="region of interest" description="Disordered" evidence="6">
    <location>
        <begin position="875"/>
        <end position="1066"/>
    </location>
</feature>
<dbReference type="InterPro" id="IPR012677">
    <property type="entry name" value="Nucleotide-bd_a/b_plait_sf"/>
</dbReference>
<sequence length="1136" mass="129673">MLDIATLKTFDTEYSADSVEWCRESAYSNYFVVGTYQLEEKDKHESSNNIRKGRIYLFSYDYENDNLEKQQQIDTDAVLDQKWNKDILYTATSSGNIELFKMQQNQEQLKSISNVHLGSKPCLTLSLDIDKSTSKTIASDSIGRLSLVNNESLKIEMQWNAHDFEAWTCAFDCYNSNVIFSGGDDSSFNIWDIRDGSNATRTKKSSRDAGVTSFLNLKENFLLVGSYDEKLSSYDLRNIKRPVDEINLKGGIWRIKKSLSDQNLLLVACMYHNFSIVDCSKELKLMGEYFNHESICYGCDCMAETEKKKINDLRVVDLKSELEKRSLEVTGVKTILIERLTQALREEGNDPEEYSFEITMQKGKSVKSVTPSKAAKEIEKPAEKEQDVPEEPIVEEEKPNNNVIEEDELIIKEEIDNDCFEEVDRIGEIEKEPKVNHVEEIKADDNIETGNNDHEDSINLTIGDEDLLHDEEDDVKPKESGSNEKLLMIESDIKIEDNEKPKNDDTNAEKIKIEGDSKSVTNTSGKAGTSLKDEAPATSSSASATTTSTNVKTKITAPSSSSSSTNTSSALSRNLWVSGLSSLTRATDLKMIFSKYGKVIGAKVVTNTRTPVQRCFGYVTMANANDATECIINLHRTELHGRRISVERAKSDLGSPKTNGSVSAETNDVKSTSNSSLNDKKKENAEANVKKTNNSKDVKDSNKITNDEKSSKDKKKEEPKSSSSTTSSTATAAKPERKRISPPRSDSKEKQQNKVVKGRARPKNDRSRSPRRSKSSSQKGRDKSYDKILEERKRERLRQKEIEIREDERRRREIRRRQREEEQRLAREREKLAIERRRIEEQKAELLRIERERQKLERDKIELERLELKRQQRKIEEAKRAIKRPPPKDRYDEERNRDRKRPSGDSRRFEAPPPPRFDTGTINRSSNYERDRGASDIKKRLDSFPVKRDDSYSSKRDTYKSGQDDLMRDMNMPQRHSSSTYSGSSAPRVESTTGLAKERYSERQSSDYRSSGNRSDDRDARNGSNKPQRYLETSGESRFSDRTSVVSSGAWNSGSSHQAFGMNQNELWAPKQQEGNTTSWRGLEDIRYDRFANNDRKATLPNQQFMDSSVRPHVLGGNTFPPIGRMGNNRYDNNRF</sequence>
<organism evidence="9 10">
    <name type="scientific">Clunio marinus</name>
    <dbReference type="NCBI Taxonomy" id="568069"/>
    <lineage>
        <taxon>Eukaryota</taxon>
        <taxon>Metazoa</taxon>
        <taxon>Ecdysozoa</taxon>
        <taxon>Arthropoda</taxon>
        <taxon>Hexapoda</taxon>
        <taxon>Insecta</taxon>
        <taxon>Pterygota</taxon>
        <taxon>Neoptera</taxon>
        <taxon>Endopterygota</taxon>
        <taxon>Diptera</taxon>
        <taxon>Nematocera</taxon>
        <taxon>Chironomoidea</taxon>
        <taxon>Chironomidae</taxon>
        <taxon>Clunio</taxon>
    </lineage>
</organism>
<feature type="repeat" description="WD" evidence="5">
    <location>
        <begin position="175"/>
        <end position="201"/>
    </location>
</feature>
<feature type="region of interest" description="Disordered" evidence="6">
    <location>
        <begin position="1109"/>
        <end position="1136"/>
    </location>
</feature>
<reference evidence="9 10" key="1">
    <citation type="submission" date="2015-04" db="EMBL/GenBank/DDBJ databases">
        <authorList>
            <person name="Syromyatnikov M.Y."/>
            <person name="Popov V.N."/>
        </authorList>
    </citation>
    <scope>NUCLEOTIDE SEQUENCE [LARGE SCALE GENOMIC DNA]</scope>
</reference>
<evidence type="ECO:0000259" key="8">
    <source>
        <dbReference type="PROSITE" id="PS50800"/>
    </source>
</evidence>
<feature type="compositionally biased region" description="Basic and acidic residues" evidence="6">
    <location>
        <begin position="678"/>
        <end position="720"/>
    </location>
</feature>
<feature type="compositionally biased region" description="Low complexity" evidence="6">
    <location>
        <begin position="559"/>
        <end position="569"/>
    </location>
</feature>
<accession>A0A1J1IHC4</accession>
<evidence type="ECO:0000256" key="4">
    <source>
        <dbReference type="PROSITE-ProRule" id="PRU00176"/>
    </source>
</evidence>
<evidence type="ECO:0000256" key="5">
    <source>
        <dbReference type="PROSITE-ProRule" id="PRU00221"/>
    </source>
</evidence>
<dbReference type="InterPro" id="IPR036322">
    <property type="entry name" value="WD40_repeat_dom_sf"/>
</dbReference>
<feature type="region of interest" description="Disordered" evidence="6">
    <location>
        <begin position="368"/>
        <end position="392"/>
    </location>
</feature>
<feature type="compositionally biased region" description="Polar residues" evidence="6">
    <location>
        <begin position="1034"/>
        <end position="1066"/>
    </location>
</feature>
<feature type="compositionally biased region" description="Basic and acidic residues" evidence="6">
    <location>
        <begin position="374"/>
        <end position="387"/>
    </location>
</feature>
<dbReference type="PANTHER" id="PTHR15683">
    <property type="entry name" value="SCAFFOLD ATTACHMENT FACTOR B-RELATED"/>
    <property type="match status" value="1"/>
</dbReference>
<dbReference type="InterPro" id="IPR051738">
    <property type="entry name" value="SAF_Modulators"/>
</dbReference>
<feature type="compositionally biased region" description="Basic and acidic residues" evidence="6">
    <location>
        <begin position="734"/>
        <end position="752"/>
    </location>
</feature>
<comment type="subcellular location">
    <subcellularLocation>
        <location evidence="1">Nucleus</location>
    </subcellularLocation>
</comment>
<feature type="compositionally biased region" description="Acidic residues" evidence="6">
    <location>
        <begin position="463"/>
        <end position="474"/>
    </location>
</feature>
<proteinExistence type="predicted"/>
<feature type="region of interest" description="Disordered" evidence="6">
    <location>
        <begin position="446"/>
        <end position="571"/>
    </location>
</feature>
<dbReference type="STRING" id="568069.A0A1J1IHC4"/>
<evidence type="ECO:0000256" key="6">
    <source>
        <dbReference type="SAM" id="MobiDB-lite"/>
    </source>
</evidence>
<dbReference type="EMBL" id="CVRI01000047">
    <property type="protein sequence ID" value="CRK98430.1"/>
    <property type="molecule type" value="Genomic_DNA"/>
</dbReference>
<feature type="compositionally biased region" description="Polar residues" evidence="6">
    <location>
        <begin position="974"/>
        <end position="994"/>
    </location>
</feature>
<feature type="compositionally biased region" description="Basic and acidic residues" evidence="6">
    <location>
        <begin position="818"/>
        <end position="835"/>
    </location>
</feature>
<dbReference type="InterPro" id="IPR000504">
    <property type="entry name" value="RRM_dom"/>
</dbReference>
<feature type="compositionally biased region" description="Polar residues" evidence="6">
    <location>
        <begin position="518"/>
        <end position="527"/>
    </location>
</feature>